<dbReference type="PANTHER" id="PTHR42693:SF33">
    <property type="entry name" value="ARYLSULFATASE"/>
    <property type="match status" value="1"/>
</dbReference>
<evidence type="ECO:0000256" key="3">
    <source>
        <dbReference type="ARBA" id="ARBA00022801"/>
    </source>
</evidence>
<dbReference type="Proteomes" id="UP001626549">
    <property type="component" value="Chromosome"/>
</dbReference>
<keyword evidence="4" id="KW-0106">Calcium</keyword>
<dbReference type="RefSeq" id="WP_407327665.1">
    <property type="nucleotide sequence ID" value="NZ_CP136865.1"/>
</dbReference>
<dbReference type="Pfam" id="PF00884">
    <property type="entry name" value="Sulfatase"/>
    <property type="match status" value="1"/>
</dbReference>
<dbReference type="Gene3D" id="3.40.720.10">
    <property type="entry name" value="Alkaline Phosphatase, subunit A"/>
    <property type="match status" value="1"/>
</dbReference>
<dbReference type="InterPro" id="IPR024607">
    <property type="entry name" value="Sulfatase_CS"/>
</dbReference>
<evidence type="ECO:0000256" key="4">
    <source>
        <dbReference type="ARBA" id="ARBA00022837"/>
    </source>
</evidence>
<dbReference type="PROSITE" id="PS00523">
    <property type="entry name" value="SULFATASE_1"/>
    <property type="match status" value="1"/>
</dbReference>
<keyword evidence="7" id="KW-1185">Reference proteome</keyword>
<gene>
    <name evidence="6" type="ORF">R0137_00050</name>
</gene>
<feature type="domain" description="Sulfatase N-terminal" evidence="5">
    <location>
        <begin position="19"/>
        <end position="337"/>
    </location>
</feature>
<proteinExistence type="inferred from homology"/>
<dbReference type="InterPro" id="IPR017850">
    <property type="entry name" value="Alkaline_phosphatase_core_sf"/>
</dbReference>
<evidence type="ECO:0000313" key="7">
    <source>
        <dbReference type="Proteomes" id="UP001626549"/>
    </source>
</evidence>
<name>A0ABZ0IEJ0_9GAMM</name>
<evidence type="ECO:0000313" key="6">
    <source>
        <dbReference type="EMBL" id="WOJ96979.1"/>
    </source>
</evidence>
<accession>A0ABZ0IEJ0</accession>
<dbReference type="PANTHER" id="PTHR42693">
    <property type="entry name" value="ARYLSULFATASE FAMILY MEMBER"/>
    <property type="match status" value="1"/>
</dbReference>
<sequence length="445" mass="47973">MAPADGTQTAKLATDASLNVLLIIGDDIGVDILSGYEEQPNYAAQTPRLDQFAEQGVLFRNTWANAVCSPTRASILTGRYAFRHGVTYTGGATAELSQSEETVAEILSRTAYKSALFGKWHLGNSEGSLPTDNGFDYFSGSISNLDDYFNWTKTQASAPESVATSITETRYASDVISVEAADWIAQQSGPWFVTLGFNAPHSPFHVPPIDSYQSYALSGDVGDACNNASADDNSSCYRAAVEAMDFYIGRLIDSLNEDTLAKTIVIFVGDNGTPSSVIIEEAGLPFVRGHGKDTMYEGGVNVPMIIWGGAQTGVDHGQIAAKVIVQDLFSTIVELAGQSPSASITIDGQSLLGYLDDETDAPAERDIQYSELFSENQSIDRWAITDGQAKFISNDGVSECYDLLNDAAESNNLIENENGNESQTKQLCEQLELQRPCTSIASFIR</sequence>
<reference evidence="6 7" key="1">
    <citation type="submission" date="2023-10" db="EMBL/GenBank/DDBJ databases">
        <title>Two novel species belonging to the OM43/NOR5 clade.</title>
        <authorList>
            <person name="Park M."/>
        </authorList>
    </citation>
    <scope>NUCLEOTIDE SEQUENCE [LARGE SCALE GENOMIC DNA]</scope>
    <source>
        <strain evidence="6 7">IMCC45268</strain>
    </source>
</reference>
<organism evidence="6 7">
    <name type="scientific">Congregibacter brevis</name>
    <dbReference type="NCBI Taxonomy" id="3081201"/>
    <lineage>
        <taxon>Bacteria</taxon>
        <taxon>Pseudomonadati</taxon>
        <taxon>Pseudomonadota</taxon>
        <taxon>Gammaproteobacteria</taxon>
        <taxon>Cellvibrionales</taxon>
        <taxon>Halieaceae</taxon>
        <taxon>Congregibacter</taxon>
    </lineage>
</organism>
<comment type="similarity">
    <text evidence="1">Belongs to the sulfatase family.</text>
</comment>
<evidence type="ECO:0000259" key="5">
    <source>
        <dbReference type="Pfam" id="PF00884"/>
    </source>
</evidence>
<evidence type="ECO:0000256" key="1">
    <source>
        <dbReference type="ARBA" id="ARBA00008779"/>
    </source>
</evidence>
<keyword evidence="2" id="KW-0479">Metal-binding</keyword>
<dbReference type="InterPro" id="IPR000917">
    <property type="entry name" value="Sulfatase_N"/>
</dbReference>
<dbReference type="InterPro" id="IPR050738">
    <property type="entry name" value="Sulfatase"/>
</dbReference>
<dbReference type="EMBL" id="CP136865">
    <property type="protein sequence ID" value="WOJ96979.1"/>
    <property type="molecule type" value="Genomic_DNA"/>
</dbReference>
<keyword evidence="3" id="KW-0378">Hydrolase</keyword>
<evidence type="ECO:0000256" key="2">
    <source>
        <dbReference type="ARBA" id="ARBA00022723"/>
    </source>
</evidence>
<dbReference type="SUPFAM" id="SSF53649">
    <property type="entry name" value="Alkaline phosphatase-like"/>
    <property type="match status" value="1"/>
</dbReference>
<protein>
    <submittedName>
        <fullName evidence="6">Sulfatase-like hydrolase/transferase</fullName>
    </submittedName>
</protein>